<comment type="caution">
    <text evidence="15">The sequence shown here is derived from an EMBL/GenBank/DDBJ whole genome shotgun (WGS) entry which is preliminary data.</text>
</comment>
<evidence type="ECO:0000313" key="15">
    <source>
        <dbReference type="EMBL" id="KAL2086666.1"/>
    </source>
</evidence>
<keyword evidence="11" id="KW-0539">Nucleus</keyword>
<evidence type="ECO:0000313" key="16">
    <source>
        <dbReference type="Proteomes" id="UP001591681"/>
    </source>
</evidence>
<dbReference type="Proteomes" id="UP001591681">
    <property type="component" value="Unassembled WGS sequence"/>
</dbReference>
<feature type="compositionally biased region" description="Polar residues" evidence="13">
    <location>
        <begin position="249"/>
        <end position="261"/>
    </location>
</feature>
<dbReference type="SMART" id="SM00355">
    <property type="entry name" value="ZnF_C2H2"/>
    <property type="match status" value="3"/>
</dbReference>
<keyword evidence="4" id="KW-0479">Metal-binding</keyword>
<evidence type="ECO:0000256" key="9">
    <source>
        <dbReference type="ARBA" id="ARBA00023125"/>
    </source>
</evidence>
<keyword evidence="5" id="KW-0677">Repeat</keyword>
<keyword evidence="16" id="KW-1185">Reference proteome</keyword>
<feature type="domain" description="C2H2-type" evidence="14">
    <location>
        <begin position="224"/>
        <end position="251"/>
    </location>
</feature>
<dbReference type="FunFam" id="3.30.160.60:FF:001239">
    <property type="entry name" value="Zinc finger protein 615"/>
    <property type="match status" value="1"/>
</dbReference>
<feature type="compositionally biased region" description="Low complexity" evidence="13">
    <location>
        <begin position="113"/>
        <end position="123"/>
    </location>
</feature>
<dbReference type="GO" id="GO:0003677">
    <property type="term" value="F:DNA binding"/>
    <property type="evidence" value="ECO:0007669"/>
    <property type="project" value="UniProtKB-KW"/>
</dbReference>
<dbReference type="FunFam" id="3.30.160.60:FF:000100">
    <property type="entry name" value="Zinc finger 45-like"/>
    <property type="match status" value="1"/>
</dbReference>
<keyword evidence="7" id="KW-0862">Zinc</keyword>
<organism evidence="15 16">
    <name type="scientific">Coilia grayii</name>
    <name type="common">Gray's grenadier anchovy</name>
    <dbReference type="NCBI Taxonomy" id="363190"/>
    <lineage>
        <taxon>Eukaryota</taxon>
        <taxon>Metazoa</taxon>
        <taxon>Chordata</taxon>
        <taxon>Craniata</taxon>
        <taxon>Vertebrata</taxon>
        <taxon>Euteleostomi</taxon>
        <taxon>Actinopterygii</taxon>
        <taxon>Neopterygii</taxon>
        <taxon>Teleostei</taxon>
        <taxon>Clupei</taxon>
        <taxon>Clupeiformes</taxon>
        <taxon>Clupeoidei</taxon>
        <taxon>Engraulidae</taxon>
        <taxon>Coilinae</taxon>
        <taxon>Coilia</taxon>
    </lineage>
</organism>
<dbReference type="Pfam" id="PF00096">
    <property type="entry name" value="zf-C2H2"/>
    <property type="match status" value="1"/>
</dbReference>
<evidence type="ECO:0000259" key="14">
    <source>
        <dbReference type="PROSITE" id="PS50157"/>
    </source>
</evidence>
<feature type="compositionally biased region" description="Low complexity" evidence="13">
    <location>
        <begin position="197"/>
        <end position="206"/>
    </location>
</feature>
<protein>
    <recommendedName>
        <fullName evidence="14">C2H2-type domain-containing protein</fullName>
    </recommendedName>
</protein>
<evidence type="ECO:0000256" key="13">
    <source>
        <dbReference type="SAM" id="MobiDB-lite"/>
    </source>
</evidence>
<dbReference type="EMBL" id="JBHFQA010000015">
    <property type="protein sequence ID" value="KAL2086666.1"/>
    <property type="molecule type" value="Genomic_DNA"/>
</dbReference>
<feature type="region of interest" description="Disordered" evidence="13">
    <location>
        <begin position="150"/>
        <end position="216"/>
    </location>
</feature>
<evidence type="ECO:0000256" key="5">
    <source>
        <dbReference type="ARBA" id="ARBA00022737"/>
    </source>
</evidence>
<dbReference type="InterPro" id="IPR013087">
    <property type="entry name" value="Znf_C2H2_type"/>
</dbReference>
<feature type="region of interest" description="Disordered" evidence="13">
    <location>
        <begin position="62"/>
        <end position="138"/>
    </location>
</feature>
<keyword evidence="6 12" id="KW-0863">Zinc-finger</keyword>
<keyword evidence="8" id="KW-0805">Transcription regulation</keyword>
<evidence type="ECO:0000256" key="1">
    <source>
        <dbReference type="ARBA" id="ARBA00003767"/>
    </source>
</evidence>
<keyword evidence="10" id="KW-0804">Transcription</keyword>
<dbReference type="GO" id="GO:0005634">
    <property type="term" value="C:nucleus"/>
    <property type="evidence" value="ECO:0007669"/>
    <property type="project" value="UniProtKB-SubCell"/>
</dbReference>
<comment type="subcellular location">
    <subcellularLocation>
        <location evidence="2">Nucleus</location>
    </subcellularLocation>
</comment>
<evidence type="ECO:0000256" key="8">
    <source>
        <dbReference type="ARBA" id="ARBA00023015"/>
    </source>
</evidence>
<comment type="similarity">
    <text evidence="3">Belongs to the krueppel C2H2-type zinc-finger protein family.</text>
</comment>
<evidence type="ECO:0000256" key="3">
    <source>
        <dbReference type="ARBA" id="ARBA00006991"/>
    </source>
</evidence>
<gene>
    <name evidence="15" type="ORF">ACEWY4_017725</name>
</gene>
<dbReference type="PROSITE" id="PS50157">
    <property type="entry name" value="ZINC_FINGER_C2H2_2"/>
    <property type="match status" value="3"/>
</dbReference>
<name>A0ABD1JHN4_9TELE</name>
<evidence type="ECO:0000256" key="4">
    <source>
        <dbReference type="ARBA" id="ARBA00022723"/>
    </source>
</evidence>
<evidence type="ECO:0000256" key="7">
    <source>
        <dbReference type="ARBA" id="ARBA00022833"/>
    </source>
</evidence>
<keyword evidence="9" id="KW-0238">DNA-binding</keyword>
<feature type="compositionally biased region" description="Basic and acidic residues" evidence="13">
    <location>
        <begin position="263"/>
        <end position="286"/>
    </location>
</feature>
<dbReference type="PANTHER" id="PTHR23235:SF142">
    <property type="entry name" value="ZINC FINGER PROTEIN 384"/>
    <property type="match status" value="1"/>
</dbReference>
<dbReference type="SUPFAM" id="SSF57667">
    <property type="entry name" value="beta-beta-alpha zinc fingers"/>
    <property type="match status" value="2"/>
</dbReference>
<dbReference type="PANTHER" id="PTHR23235">
    <property type="entry name" value="KRUEPPEL-LIKE TRANSCRIPTION FACTOR"/>
    <property type="match status" value="1"/>
</dbReference>
<proteinExistence type="inferred from homology"/>
<dbReference type="AlphaFoldDB" id="A0ABD1JHN4"/>
<dbReference type="GO" id="GO:0008270">
    <property type="term" value="F:zinc ion binding"/>
    <property type="evidence" value="ECO:0007669"/>
    <property type="project" value="UniProtKB-KW"/>
</dbReference>
<evidence type="ECO:0000256" key="10">
    <source>
        <dbReference type="ARBA" id="ARBA00023163"/>
    </source>
</evidence>
<evidence type="ECO:0000256" key="2">
    <source>
        <dbReference type="ARBA" id="ARBA00004123"/>
    </source>
</evidence>
<dbReference type="Gene3D" id="3.30.160.60">
    <property type="entry name" value="Classic Zinc Finger"/>
    <property type="match status" value="3"/>
</dbReference>
<evidence type="ECO:0000256" key="12">
    <source>
        <dbReference type="PROSITE-ProRule" id="PRU00042"/>
    </source>
</evidence>
<feature type="region of interest" description="Disordered" evidence="13">
    <location>
        <begin position="244"/>
        <end position="286"/>
    </location>
</feature>
<feature type="compositionally biased region" description="Basic and acidic residues" evidence="13">
    <location>
        <begin position="161"/>
        <end position="177"/>
    </location>
</feature>
<evidence type="ECO:0000256" key="11">
    <source>
        <dbReference type="ARBA" id="ARBA00023242"/>
    </source>
</evidence>
<feature type="domain" description="C2H2-type" evidence="14">
    <location>
        <begin position="281"/>
        <end position="308"/>
    </location>
</feature>
<evidence type="ECO:0000256" key="6">
    <source>
        <dbReference type="ARBA" id="ARBA00022771"/>
    </source>
</evidence>
<comment type="function">
    <text evidence="1">May be involved in transcriptional regulation.</text>
</comment>
<dbReference type="InterPro" id="IPR036236">
    <property type="entry name" value="Znf_C2H2_sf"/>
</dbReference>
<accession>A0ABD1JHN4</accession>
<reference evidence="15 16" key="1">
    <citation type="submission" date="2024-09" db="EMBL/GenBank/DDBJ databases">
        <title>A chromosome-level genome assembly of Gray's grenadier anchovy, Coilia grayii.</title>
        <authorList>
            <person name="Fu Z."/>
        </authorList>
    </citation>
    <scope>NUCLEOTIDE SEQUENCE [LARGE SCALE GENOMIC DNA]</scope>
    <source>
        <strain evidence="15">G4</strain>
        <tissue evidence="15">Muscle</tissue>
    </source>
</reference>
<sequence length="356" mass="39899">MSMKMKTLQSQCEGPHLALQDLLKLREREVDFLSALRDLIESNWRLKLQVEDLQKRLKEKEEELTKANETIGALRGDVDKPQKQEEPHESNFQKVLEKTSHTSDNDIQTEAHTTSISSTQSTSPKDPQGEQGGVEGGLTKANETVGAVRADSHTQPAQGEPAERHKTQQGDEDHVASDGDGADNDGDSDYTPRGEDSNSSSEDNSGPRPSKRQHKRTLMDIPCHTCDICNRSFWKLAAFRLHQRKHNAKTSPPKSQPSRQRQVNKEPDVVEGEKSSPQKPHQCKECGKSFHNISHLREHHRIHTGEKPYPCGLCAKRFTRRAAVFTHLVSHASQATPVFDLKLQSPVGLDQLTQRA</sequence>
<feature type="domain" description="C2H2-type" evidence="14">
    <location>
        <begin position="309"/>
        <end position="336"/>
    </location>
</feature>
<dbReference type="PROSITE" id="PS00028">
    <property type="entry name" value="ZINC_FINGER_C2H2_1"/>
    <property type="match status" value="3"/>
</dbReference>
<feature type="compositionally biased region" description="Basic and acidic residues" evidence="13">
    <location>
        <begin position="76"/>
        <end position="104"/>
    </location>
</feature>